<dbReference type="InterPro" id="IPR049304">
    <property type="entry name" value="Gly_rich_dom"/>
</dbReference>
<evidence type="ECO:0000313" key="2">
    <source>
        <dbReference type="EMBL" id="KHA75159.1"/>
    </source>
</evidence>
<organism evidence="2 3">
    <name type="scientific">Pseudomonas chlororaphis</name>
    <dbReference type="NCBI Taxonomy" id="587753"/>
    <lineage>
        <taxon>Bacteria</taxon>
        <taxon>Pseudomonadati</taxon>
        <taxon>Pseudomonadota</taxon>
        <taxon>Gammaproteobacteria</taxon>
        <taxon>Pseudomonadales</taxon>
        <taxon>Pseudomonadaceae</taxon>
        <taxon>Pseudomonas</taxon>
    </lineage>
</organism>
<dbReference type="Pfam" id="PF21722">
    <property type="entry name" value="Gly_rich_2"/>
    <property type="match status" value="1"/>
</dbReference>
<proteinExistence type="predicted"/>
<reference evidence="2 3" key="1">
    <citation type="submission" date="2014-10" db="EMBL/GenBank/DDBJ databases">
        <title>Draft genome sequence of Pseudomonas chlororaphis EA105.</title>
        <authorList>
            <person name="McCully L.M."/>
            <person name="Bitzer A.S."/>
            <person name="Spence C."/>
            <person name="Bais H."/>
            <person name="Silby M.W."/>
        </authorList>
    </citation>
    <scope>NUCLEOTIDE SEQUENCE [LARGE SCALE GENOMIC DNA]</scope>
    <source>
        <strain evidence="2 3">EA105</strain>
    </source>
</reference>
<sequence>MDYPKSVPSVGLVNGKFVNEDVVAGLPGSLIPATWGNSVTDELLNVVKSAGLEPSEADSTQLLQSMKKLSQAGEDKHATDIGAANLYMANYVPAVTALKDGLALRFTAGNANTGASTFAPNGLMPRPLLSLGLSALRPAEIVGSSVCSVVYSAALDSWVLVYASGGSAASGRLLGVKTFTASGNYVPSVGMKNVLVTIVGGGGGSSGIGATNSTQVSLTGGGASGSYAQAWLSSAAIEQSQIITVGAGGAAGAVGVGGGSGGTSSLGSLASATGGGGSPWSSPLTLPGFGLYVGGFPSQASTGGNIINSAGAAGNPGMCLTGSTLAGHGANSPLGSGGYASSVALSVAAPGSGYGSGAGGIANATNQPGRPGAAGAPGVVIIYEYA</sequence>
<dbReference type="Proteomes" id="UP000030564">
    <property type="component" value="Unassembled WGS sequence"/>
</dbReference>
<evidence type="ECO:0000259" key="1">
    <source>
        <dbReference type="Pfam" id="PF21722"/>
    </source>
</evidence>
<dbReference type="PATRIC" id="fig|587753.9.peg.502"/>
<name>A0A0A6DKX2_9PSED</name>
<dbReference type="EMBL" id="JSFK01000001">
    <property type="protein sequence ID" value="KHA75159.1"/>
    <property type="molecule type" value="Genomic_DNA"/>
</dbReference>
<comment type="caution">
    <text evidence="2">The sequence shown here is derived from an EMBL/GenBank/DDBJ whole genome shotgun (WGS) entry which is preliminary data.</text>
</comment>
<protein>
    <recommendedName>
        <fullName evidence="1">Glycine-rich domain-containing protein</fullName>
    </recommendedName>
</protein>
<dbReference type="AlphaFoldDB" id="A0A0A6DKX2"/>
<accession>A0A0A6DKX2</accession>
<gene>
    <name evidence="2" type="ORF">NZ35_02460</name>
</gene>
<feature type="domain" description="Glycine-rich" evidence="1">
    <location>
        <begin position="182"/>
        <end position="383"/>
    </location>
</feature>
<evidence type="ECO:0000313" key="3">
    <source>
        <dbReference type="Proteomes" id="UP000030564"/>
    </source>
</evidence>
<dbReference type="OrthoDB" id="9810174at2"/>